<dbReference type="InterPro" id="IPR025746">
    <property type="entry name" value="PilX_N_dom"/>
</dbReference>
<dbReference type="AlphaFoldDB" id="A0A1T1HBA2"/>
<feature type="domain" description="Type 4 fimbrial biogenesis protein PilX N-terminal" evidence="2">
    <location>
        <begin position="11"/>
        <end position="62"/>
    </location>
</feature>
<keyword evidence="1" id="KW-1133">Transmembrane helix</keyword>
<keyword evidence="1" id="KW-0472">Membrane</keyword>
<reference evidence="3" key="1">
    <citation type="submission" date="2017-02" db="EMBL/GenBank/DDBJ databases">
        <title>Draft Genome Sequence of the Salt Water Bacterium Oceanospirillum linum ATCC 11336.</title>
        <authorList>
            <person name="Trachtenberg A.M."/>
            <person name="Carney J.G."/>
            <person name="Linnane J.D."/>
            <person name="Rheaume B.A."/>
            <person name="Pitts N.L."/>
            <person name="Mykles D.L."/>
            <person name="Maclea K.S."/>
        </authorList>
    </citation>
    <scope>NUCLEOTIDE SEQUENCE [LARGE SCALE GENOMIC DNA]</scope>
    <source>
        <strain evidence="3">ATCC 11336</strain>
    </source>
</reference>
<evidence type="ECO:0000256" key="1">
    <source>
        <dbReference type="SAM" id="Phobius"/>
    </source>
</evidence>
<feature type="transmembrane region" description="Helical" evidence="1">
    <location>
        <begin position="12"/>
        <end position="32"/>
    </location>
</feature>
<proteinExistence type="predicted"/>
<dbReference type="Proteomes" id="UP000190064">
    <property type="component" value="Unassembled WGS sequence"/>
</dbReference>
<sequence length="167" mass="18506">MIAISLKRHQAGLATLIFTVVLLVSLTIMTFLSARTLLMEQAVSGNENRSRELEYAAEAGLEYGIAWLNRYAPDFATWSDLTAPDYVITAGSDRYNLSVDYLPGCLDPGLGAAKSACGRWLVEVRARATAESDSDLTRQQVVRLVASRLSYSPTINYLRIPGSWRDW</sequence>
<organism evidence="3 4">
    <name type="scientific">Oceanospirillum linum</name>
    <dbReference type="NCBI Taxonomy" id="966"/>
    <lineage>
        <taxon>Bacteria</taxon>
        <taxon>Pseudomonadati</taxon>
        <taxon>Pseudomonadota</taxon>
        <taxon>Gammaproteobacteria</taxon>
        <taxon>Oceanospirillales</taxon>
        <taxon>Oceanospirillaceae</taxon>
        <taxon>Oceanospirillum</taxon>
    </lineage>
</organism>
<keyword evidence="4" id="KW-1185">Reference proteome</keyword>
<dbReference type="EMBL" id="MTSD02000003">
    <property type="protein sequence ID" value="OOV87134.1"/>
    <property type="molecule type" value="Genomic_DNA"/>
</dbReference>
<accession>A0A1T1HBA2</accession>
<name>A0A1T1HBA2_OCELI</name>
<gene>
    <name evidence="3" type="ORF">BTA35_0209050</name>
</gene>
<protein>
    <recommendedName>
        <fullName evidence="2">Type 4 fimbrial biogenesis protein PilX N-terminal domain-containing protein</fullName>
    </recommendedName>
</protein>
<evidence type="ECO:0000313" key="3">
    <source>
        <dbReference type="EMBL" id="OOV87134.1"/>
    </source>
</evidence>
<dbReference type="Pfam" id="PF14341">
    <property type="entry name" value="PilX_N"/>
    <property type="match status" value="1"/>
</dbReference>
<evidence type="ECO:0000313" key="4">
    <source>
        <dbReference type="Proteomes" id="UP000190064"/>
    </source>
</evidence>
<dbReference type="STRING" id="966.BTA35_0209050"/>
<comment type="caution">
    <text evidence="3">The sequence shown here is derived from an EMBL/GenBank/DDBJ whole genome shotgun (WGS) entry which is preliminary data.</text>
</comment>
<keyword evidence="1" id="KW-0812">Transmembrane</keyword>
<evidence type="ECO:0000259" key="2">
    <source>
        <dbReference type="Pfam" id="PF14341"/>
    </source>
</evidence>
<dbReference type="RefSeq" id="WP_078319488.1">
    <property type="nucleotide sequence ID" value="NZ_FXTS01000003.1"/>
</dbReference>